<dbReference type="GO" id="GO:0008521">
    <property type="term" value="F:acetyl-CoA transmembrane transporter activity"/>
    <property type="evidence" value="ECO:0007669"/>
    <property type="project" value="InterPro"/>
</dbReference>
<dbReference type="SUPFAM" id="SSF103473">
    <property type="entry name" value="MFS general substrate transporter"/>
    <property type="match status" value="1"/>
</dbReference>
<comment type="caution">
    <text evidence="7">The sequence shown here is derived from an EMBL/GenBank/DDBJ whole genome shotgun (WGS) entry which is preliminary data.</text>
</comment>
<dbReference type="Proteomes" id="UP001243844">
    <property type="component" value="Unassembled WGS sequence"/>
</dbReference>
<evidence type="ECO:0000256" key="3">
    <source>
        <dbReference type="ARBA" id="ARBA00022692"/>
    </source>
</evidence>
<dbReference type="PANTHER" id="PTHR12778">
    <property type="entry name" value="SOLUTE CARRIER FAMILY 33 ACETYL-COA TRANSPORTER -RELATED"/>
    <property type="match status" value="1"/>
</dbReference>
<evidence type="ECO:0000256" key="1">
    <source>
        <dbReference type="ARBA" id="ARBA00004141"/>
    </source>
</evidence>
<dbReference type="CDD" id="cd17485">
    <property type="entry name" value="MFS_MFSD3"/>
    <property type="match status" value="1"/>
</dbReference>
<feature type="transmembrane region" description="Helical" evidence="6">
    <location>
        <begin position="236"/>
        <end position="257"/>
    </location>
</feature>
<feature type="transmembrane region" description="Helical" evidence="6">
    <location>
        <begin position="171"/>
        <end position="191"/>
    </location>
</feature>
<evidence type="ECO:0000256" key="5">
    <source>
        <dbReference type="ARBA" id="ARBA00023136"/>
    </source>
</evidence>
<evidence type="ECO:0000256" key="6">
    <source>
        <dbReference type="SAM" id="Phobius"/>
    </source>
</evidence>
<keyword evidence="3 6" id="KW-0812">Transmembrane</keyword>
<feature type="transmembrane region" description="Helical" evidence="6">
    <location>
        <begin position="39"/>
        <end position="56"/>
    </location>
</feature>
<evidence type="ECO:0000256" key="2">
    <source>
        <dbReference type="ARBA" id="ARBA00022448"/>
    </source>
</evidence>
<dbReference type="GO" id="GO:0016020">
    <property type="term" value="C:membrane"/>
    <property type="evidence" value="ECO:0007669"/>
    <property type="project" value="UniProtKB-SubCell"/>
</dbReference>
<dbReference type="InterPro" id="IPR036259">
    <property type="entry name" value="MFS_trans_sf"/>
</dbReference>
<dbReference type="Pfam" id="PF13000">
    <property type="entry name" value="Acatn"/>
    <property type="match status" value="1"/>
</dbReference>
<proteinExistence type="predicted"/>
<name>A0AAW8JGE3_9GAMM</name>
<organism evidence="7 8">
    <name type="scientific">Acinetobacter rudis</name>
    <dbReference type="NCBI Taxonomy" id="632955"/>
    <lineage>
        <taxon>Bacteria</taxon>
        <taxon>Pseudomonadati</taxon>
        <taxon>Pseudomonadota</taxon>
        <taxon>Gammaproteobacteria</taxon>
        <taxon>Moraxellales</taxon>
        <taxon>Moraxellaceae</taxon>
        <taxon>Acinetobacter</taxon>
    </lineage>
</organism>
<feature type="transmembrane region" description="Helical" evidence="6">
    <location>
        <begin position="77"/>
        <end position="98"/>
    </location>
</feature>
<dbReference type="GO" id="GO:0035348">
    <property type="term" value="P:acetyl-CoA transmembrane transport"/>
    <property type="evidence" value="ECO:0007669"/>
    <property type="project" value="InterPro"/>
</dbReference>
<keyword evidence="4 6" id="KW-1133">Transmembrane helix</keyword>
<feature type="transmembrane region" description="Helical" evidence="6">
    <location>
        <begin position="368"/>
        <end position="389"/>
    </location>
</feature>
<evidence type="ECO:0000256" key="4">
    <source>
        <dbReference type="ARBA" id="ARBA00022989"/>
    </source>
</evidence>
<feature type="transmembrane region" description="Helical" evidence="6">
    <location>
        <begin position="299"/>
        <end position="319"/>
    </location>
</feature>
<feature type="transmembrane region" description="Helical" evidence="6">
    <location>
        <begin position="104"/>
        <end position="122"/>
    </location>
</feature>
<reference evidence="7" key="1">
    <citation type="submission" date="2023-08" db="EMBL/GenBank/DDBJ databases">
        <title>Emergence of clinically-relevant ST2 carbapenem-resistant Acinetobacter baumannii strains in hospital sewages in Zhejiang, East of China.</title>
        <authorList>
            <person name="Kaichao C."/>
            <person name="Zhang R."/>
        </authorList>
    </citation>
    <scope>NUCLEOTIDE SEQUENCE</scope>
    <source>
        <strain evidence="7">M-RB-37</strain>
    </source>
</reference>
<dbReference type="AlphaFoldDB" id="A0AAW8JGE3"/>
<dbReference type="InterPro" id="IPR024371">
    <property type="entry name" value="AcetylCoA_trans_1-like"/>
</dbReference>
<dbReference type="Gene3D" id="1.20.1250.20">
    <property type="entry name" value="MFS general substrate transporter like domains"/>
    <property type="match status" value="2"/>
</dbReference>
<gene>
    <name evidence="7" type="ORF">RFH47_13775</name>
</gene>
<feature type="transmembrane region" description="Helical" evidence="6">
    <location>
        <begin position="143"/>
        <end position="165"/>
    </location>
</feature>
<comment type="subcellular location">
    <subcellularLocation>
        <location evidence="1">Membrane</location>
        <topology evidence="1">Multi-pass membrane protein</topology>
    </subcellularLocation>
</comment>
<keyword evidence="2" id="KW-0813">Transport</keyword>
<accession>A0AAW8JGE3</accession>
<protein>
    <submittedName>
        <fullName evidence="7">MFS transporter</fullName>
    </submittedName>
</protein>
<dbReference type="RefSeq" id="WP_308981930.1">
    <property type="nucleotide sequence ID" value="NZ_JAVIDL010000034.1"/>
</dbReference>
<dbReference type="InterPro" id="IPR004752">
    <property type="entry name" value="AmpG_permease/AT-1"/>
</dbReference>
<sequence>MLLTARQTYLLLFSLYWAQGLPVGFMTHALPVILRSQGVSLAHIGGFGVLMAPWALKVFWAPYLDRYGHQNIESYRYWALVTQALTVVVLVILSFFPIHVLDQPVYLVIFFIFLLLMNILGATQDIATDALAVNLLKPKQQHWGNFFQVVGSRLGFIVGGGVILWLMDLLYWQGTFILLAILVAINSLPIWKTQLGASVKFLKVKQSQSDFSHSTSLKQQFKNYFRYFTKNKELRIWLVVLITIKVTDGLSGAILKPLMVDIGLSFSQIGIYVTMLGAMVALLGAAFASYLLKYLSRSYALLFFTLLKLASLAVFAFIARCYAQGYIITTWWIYLANALEDMFAAMQLLIMLTLVMQYSRQQYAGTDFSFQVSVMAFVSGALYSLSGLFAERLGYSDYLFCVLVLGGVLLWPIISWIKKATPKYSDVD</sequence>
<evidence type="ECO:0000313" key="8">
    <source>
        <dbReference type="Proteomes" id="UP001243844"/>
    </source>
</evidence>
<feature type="transmembrane region" description="Helical" evidence="6">
    <location>
        <begin position="269"/>
        <end position="292"/>
    </location>
</feature>
<keyword evidence="5 6" id="KW-0472">Membrane</keyword>
<dbReference type="PANTHER" id="PTHR12778:SF10">
    <property type="entry name" value="MAJOR FACILITATOR SUPERFAMILY DOMAIN-CONTAINING PROTEIN 3"/>
    <property type="match status" value="1"/>
</dbReference>
<evidence type="ECO:0000313" key="7">
    <source>
        <dbReference type="EMBL" id="MDQ8936789.1"/>
    </source>
</evidence>
<feature type="transmembrane region" description="Helical" evidence="6">
    <location>
        <begin position="395"/>
        <end position="414"/>
    </location>
</feature>
<feature type="transmembrane region" description="Helical" evidence="6">
    <location>
        <begin position="331"/>
        <end position="356"/>
    </location>
</feature>
<dbReference type="EMBL" id="JAVIDL010000034">
    <property type="protein sequence ID" value="MDQ8936789.1"/>
    <property type="molecule type" value="Genomic_DNA"/>
</dbReference>